<evidence type="ECO:0000313" key="2">
    <source>
        <dbReference type="EMBL" id="CAG6775978.1"/>
    </source>
</evidence>
<sequence>MVRELQMEWEAVPIKRAADGIVARGNDIPNVDELVRSLKNTNTQTELYVVSQEDIEKLDSLLPAEPILPFKGTMAVHQLAWNSESPLEIQARRLSCLKCSTLENCVHYGIGKIKVTGQIQNNSTASTKLRYEEVYSDSETDEDSDKDAVEDDLINLFAIVQFKTKGYHKHYIGIIQYKEEDGLYRVKFMRKKSGCLFVFPDKEDISYVDKSDIVKCVSFPNMGRRGETYEYDNKDMKKFHSNFIYILLFYKFHLYFFFPSFFKDF</sequence>
<accession>A0A8D9F373</accession>
<reference evidence="2" key="1">
    <citation type="submission" date="2021-05" db="EMBL/GenBank/DDBJ databases">
        <authorList>
            <person name="Alioto T."/>
            <person name="Alioto T."/>
            <person name="Gomez Garrido J."/>
        </authorList>
    </citation>
    <scope>NUCLEOTIDE SEQUENCE</scope>
</reference>
<dbReference type="AlphaFoldDB" id="A0A8D9F373"/>
<feature type="transmembrane region" description="Helical" evidence="1">
    <location>
        <begin position="243"/>
        <end position="262"/>
    </location>
</feature>
<keyword evidence="1" id="KW-0812">Transmembrane</keyword>
<keyword evidence="1" id="KW-0472">Membrane</keyword>
<protein>
    <submittedName>
        <fullName evidence="2">Uncharacterized protein</fullName>
    </submittedName>
</protein>
<keyword evidence="1" id="KW-1133">Transmembrane helix</keyword>
<proteinExistence type="predicted"/>
<evidence type="ECO:0000256" key="1">
    <source>
        <dbReference type="SAM" id="Phobius"/>
    </source>
</evidence>
<dbReference type="EMBL" id="HBUF01600428">
    <property type="protein sequence ID" value="CAG6775978.1"/>
    <property type="molecule type" value="Transcribed_RNA"/>
</dbReference>
<organism evidence="2">
    <name type="scientific">Cacopsylla melanoneura</name>
    <dbReference type="NCBI Taxonomy" id="428564"/>
    <lineage>
        <taxon>Eukaryota</taxon>
        <taxon>Metazoa</taxon>
        <taxon>Ecdysozoa</taxon>
        <taxon>Arthropoda</taxon>
        <taxon>Hexapoda</taxon>
        <taxon>Insecta</taxon>
        <taxon>Pterygota</taxon>
        <taxon>Neoptera</taxon>
        <taxon>Paraneoptera</taxon>
        <taxon>Hemiptera</taxon>
        <taxon>Sternorrhyncha</taxon>
        <taxon>Psylloidea</taxon>
        <taxon>Psyllidae</taxon>
        <taxon>Psyllinae</taxon>
        <taxon>Cacopsylla</taxon>
    </lineage>
</organism>
<name>A0A8D9F373_9HEMI</name>